<name>A0A3P7NZP4_DIBLA</name>
<dbReference type="EMBL" id="UYRU01050559">
    <property type="protein sequence ID" value="VDN11046.1"/>
    <property type="molecule type" value="Genomic_DNA"/>
</dbReference>
<protein>
    <submittedName>
        <fullName evidence="1">Uncharacterized protein</fullName>
    </submittedName>
</protein>
<evidence type="ECO:0000313" key="1">
    <source>
        <dbReference type="EMBL" id="VDN11046.1"/>
    </source>
</evidence>
<accession>A0A3P7NZP4</accession>
<gene>
    <name evidence="1" type="ORF">DILT_LOCUS6877</name>
</gene>
<keyword evidence="2" id="KW-1185">Reference proteome</keyword>
<dbReference type="AlphaFoldDB" id="A0A3P7NZP4"/>
<sequence>MSSMSSSYSSPASLLVDPLANCPLIGRHGPSSLYRIDPINPIGFMVSSHARGVPAILGNFSLDSAAQKVASPAFRRLSRDLYRSLILSTLLSAMNSTCLTSPIVDHEASQAVLRL</sequence>
<reference evidence="1 2" key="1">
    <citation type="submission" date="2018-11" db="EMBL/GenBank/DDBJ databases">
        <authorList>
            <consortium name="Pathogen Informatics"/>
        </authorList>
    </citation>
    <scope>NUCLEOTIDE SEQUENCE [LARGE SCALE GENOMIC DNA]</scope>
</reference>
<dbReference type="Proteomes" id="UP000281553">
    <property type="component" value="Unassembled WGS sequence"/>
</dbReference>
<proteinExistence type="predicted"/>
<organism evidence="1 2">
    <name type="scientific">Dibothriocephalus latus</name>
    <name type="common">Fish tapeworm</name>
    <name type="synonym">Diphyllobothrium latum</name>
    <dbReference type="NCBI Taxonomy" id="60516"/>
    <lineage>
        <taxon>Eukaryota</taxon>
        <taxon>Metazoa</taxon>
        <taxon>Spiralia</taxon>
        <taxon>Lophotrochozoa</taxon>
        <taxon>Platyhelminthes</taxon>
        <taxon>Cestoda</taxon>
        <taxon>Eucestoda</taxon>
        <taxon>Diphyllobothriidea</taxon>
        <taxon>Diphyllobothriidae</taxon>
        <taxon>Dibothriocephalus</taxon>
    </lineage>
</organism>
<evidence type="ECO:0000313" key="2">
    <source>
        <dbReference type="Proteomes" id="UP000281553"/>
    </source>
</evidence>